<dbReference type="GeneID" id="101581460"/>
<dbReference type="OrthoDB" id="9892281at2759"/>
<keyword evidence="4 10" id="KW-0732">Signal</keyword>
<dbReference type="GO" id="GO:0051427">
    <property type="term" value="F:hormone receptor binding"/>
    <property type="evidence" value="ECO:0007669"/>
    <property type="project" value="TreeGrafter"/>
</dbReference>
<gene>
    <name evidence="12" type="primary">Nppb</name>
</gene>
<evidence type="ECO:0000256" key="9">
    <source>
        <dbReference type="ARBA" id="ARBA00032369"/>
    </source>
</evidence>
<dbReference type="RefSeq" id="XP_023555282.1">
    <property type="nucleotide sequence ID" value="XM_023699514.1"/>
</dbReference>
<evidence type="ECO:0000256" key="7">
    <source>
        <dbReference type="ARBA" id="ARBA00031802"/>
    </source>
</evidence>
<feature type="signal peptide" evidence="10">
    <location>
        <begin position="1"/>
        <end position="26"/>
    </location>
</feature>
<dbReference type="InParanoid" id="A0A6P6D5D2"/>
<dbReference type="InterPro" id="IPR002408">
    <property type="entry name" value="Natriuretic_peptide_brain"/>
</dbReference>
<comment type="subcellular location">
    <subcellularLocation>
        <location evidence="1">Secreted</location>
    </subcellularLocation>
</comment>
<dbReference type="GO" id="GO:0003085">
    <property type="term" value="P:negative regulation of systemic arterial blood pressure"/>
    <property type="evidence" value="ECO:0007669"/>
    <property type="project" value="TreeGrafter"/>
</dbReference>
<keyword evidence="3" id="KW-0964">Secreted</keyword>
<feature type="chain" id="PRO_5027595136" description="Natriuretic peptides B" evidence="10">
    <location>
        <begin position="27"/>
        <end position="117"/>
    </location>
</feature>
<dbReference type="CTD" id="4879"/>
<sequence length="117" mass="12621">MGPQTALPQTILLLLLLHLLSEGGQSHPLGRPDQASAQLGLQVSETQAEYVTLEPHQQGSVPTEAWNAGKTAPKSTLQVFRGVQMAKEKQGSSCFGKTRMDRIDSVSGLGCKVLRWP</sequence>
<dbReference type="GO" id="GO:0005179">
    <property type="term" value="F:hormone activity"/>
    <property type="evidence" value="ECO:0007669"/>
    <property type="project" value="InterPro"/>
</dbReference>
<dbReference type="GO" id="GO:0019934">
    <property type="term" value="P:cGMP-mediated signaling"/>
    <property type="evidence" value="ECO:0007669"/>
    <property type="project" value="TreeGrafter"/>
</dbReference>
<evidence type="ECO:0000256" key="1">
    <source>
        <dbReference type="ARBA" id="ARBA00004613"/>
    </source>
</evidence>
<evidence type="ECO:0000256" key="6">
    <source>
        <dbReference type="ARBA" id="ARBA00023157"/>
    </source>
</evidence>
<dbReference type="Pfam" id="PF00212">
    <property type="entry name" value="ANP"/>
    <property type="match status" value="1"/>
</dbReference>
<dbReference type="PANTHER" id="PTHR14066">
    <property type="entry name" value="ATRIAL NATRIURETIC FACTOR PRECURSOR"/>
    <property type="match status" value="1"/>
</dbReference>
<accession>A0A6P6D5D2</accession>
<evidence type="ECO:0000256" key="3">
    <source>
        <dbReference type="ARBA" id="ARBA00022525"/>
    </source>
</evidence>
<evidence type="ECO:0000313" key="11">
    <source>
        <dbReference type="Proteomes" id="UP000515203"/>
    </source>
</evidence>
<dbReference type="GO" id="GO:0005737">
    <property type="term" value="C:cytoplasm"/>
    <property type="evidence" value="ECO:0007669"/>
    <property type="project" value="TreeGrafter"/>
</dbReference>
<evidence type="ECO:0000256" key="2">
    <source>
        <dbReference type="ARBA" id="ARBA00020075"/>
    </source>
</evidence>
<dbReference type="FunCoup" id="A0A6P6D5D2">
    <property type="interactions" value="182"/>
</dbReference>
<dbReference type="GO" id="GO:0006182">
    <property type="term" value="P:cGMP biosynthetic process"/>
    <property type="evidence" value="ECO:0007669"/>
    <property type="project" value="TreeGrafter"/>
</dbReference>
<evidence type="ECO:0000256" key="4">
    <source>
        <dbReference type="ARBA" id="ARBA00022729"/>
    </source>
</evidence>
<keyword evidence="5" id="KW-0838">Vasoactive</keyword>
<dbReference type="SMART" id="SM00183">
    <property type="entry name" value="NAT_PEP"/>
    <property type="match status" value="1"/>
</dbReference>
<dbReference type="GO" id="GO:0097746">
    <property type="term" value="P:blood vessel diameter maintenance"/>
    <property type="evidence" value="ECO:0007669"/>
    <property type="project" value="UniProtKB-KW"/>
</dbReference>
<dbReference type="InterPro" id="IPR000663">
    <property type="entry name" value="Natr_peptide"/>
</dbReference>
<evidence type="ECO:0000256" key="8">
    <source>
        <dbReference type="ARBA" id="ARBA00032322"/>
    </source>
</evidence>
<reference evidence="12" key="1">
    <citation type="submission" date="2025-08" db="UniProtKB">
        <authorList>
            <consortium name="RefSeq"/>
        </authorList>
    </citation>
    <scope>IDENTIFICATION</scope>
</reference>
<keyword evidence="6" id="KW-1015">Disulfide bond</keyword>
<dbReference type="GO" id="GO:0005615">
    <property type="term" value="C:extracellular space"/>
    <property type="evidence" value="ECO:0007669"/>
    <property type="project" value="TreeGrafter"/>
</dbReference>
<dbReference type="GO" id="GO:0007168">
    <property type="term" value="P:receptor guanylyl cyclase signaling pathway"/>
    <property type="evidence" value="ECO:0007669"/>
    <property type="project" value="TreeGrafter"/>
</dbReference>
<protein>
    <recommendedName>
        <fullName evidence="2">Natriuretic peptides B</fullName>
    </recommendedName>
    <alternativeName>
        <fullName evidence="7">Brain natriuretic factor prohormone</fullName>
    </alternativeName>
    <alternativeName>
        <fullName evidence="8">Gamma-brain natriuretic peptide</fullName>
    </alternativeName>
    <alternativeName>
        <fullName evidence="9">Iso-ANP</fullName>
    </alternativeName>
</protein>
<keyword evidence="11" id="KW-1185">Reference proteome</keyword>
<dbReference type="AlphaFoldDB" id="A0A6P6D5D2"/>
<evidence type="ECO:0000256" key="5">
    <source>
        <dbReference type="ARBA" id="ARBA00022858"/>
    </source>
</evidence>
<proteinExistence type="predicted"/>
<dbReference type="Proteomes" id="UP000515203">
    <property type="component" value="Unplaced"/>
</dbReference>
<organism evidence="11 12">
    <name type="scientific">Octodon degus</name>
    <name type="common">Degu</name>
    <name type="synonym">Sciurus degus</name>
    <dbReference type="NCBI Taxonomy" id="10160"/>
    <lineage>
        <taxon>Eukaryota</taxon>
        <taxon>Metazoa</taxon>
        <taxon>Chordata</taxon>
        <taxon>Craniata</taxon>
        <taxon>Vertebrata</taxon>
        <taxon>Euteleostomi</taxon>
        <taxon>Mammalia</taxon>
        <taxon>Eutheria</taxon>
        <taxon>Euarchontoglires</taxon>
        <taxon>Glires</taxon>
        <taxon>Rodentia</taxon>
        <taxon>Hystricomorpha</taxon>
        <taxon>Octodontidae</taxon>
        <taxon>Octodon</taxon>
    </lineage>
</organism>
<dbReference type="PANTHER" id="PTHR14066:SF10">
    <property type="entry name" value="NATRIURETIC PEPTIDES B"/>
    <property type="match status" value="1"/>
</dbReference>
<dbReference type="PRINTS" id="PR00712">
    <property type="entry name" value="BNATPEPTIDE"/>
</dbReference>
<evidence type="ECO:0000313" key="12">
    <source>
        <dbReference type="RefSeq" id="XP_023555282.1"/>
    </source>
</evidence>
<dbReference type="InterPro" id="IPR050787">
    <property type="entry name" value="Natriuretic_peptide"/>
</dbReference>
<dbReference type="GO" id="GO:0007218">
    <property type="term" value="P:neuropeptide signaling pathway"/>
    <property type="evidence" value="ECO:0007669"/>
    <property type="project" value="TreeGrafter"/>
</dbReference>
<name>A0A6P6D5D2_OCTDE</name>
<evidence type="ECO:0000256" key="10">
    <source>
        <dbReference type="SAM" id="SignalP"/>
    </source>
</evidence>